<accession>A0A1N6M9X3</accession>
<evidence type="ECO:0000313" key="2">
    <source>
        <dbReference type="EMBL" id="SIO96252.1"/>
    </source>
</evidence>
<evidence type="ECO:0000313" key="1">
    <source>
        <dbReference type="EMBL" id="QMV15910.1"/>
    </source>
</evidence>
<name>A0A1N6M9X3_9VIBR</name>
<dbReference type="AlphaFoldDB" id="A0A1N6M9X3"/>
<organism evidence="2 3">
    <name type="scientific">Vibrio spartinae</name>
    <dbReference type="NCBI Taxonomy" id="1918945"/>
    <lineage>
        <taxon>Bacteria</taxon>
        <taxon>Pseudomonadati</taxon>
        <taxon>Pseudomonadota</taxon>
        <taxon>Gammaproteobacteria</taxon>
        <taxon>Vibrionales</taxon>
        <taxon>Vibrionaceae</taxon>
        <taxon>Vibrio</taxon>
    </lineage>
</organism>
<dbReference type="EMBL" id="CP046268">
    <property type="protein sequence ID" value="QMV15910.1"/>
    <property type="molecule type" value="Genomic_DNA"/>
</dbReference>
<evidence type="ECO:0000313" key="4">
    <source>
        <dbReference type="Proteomes" id="UP000515264"/>
    </source>
</evidence>
<proteinExistence type="predicted"/>
<reference evidence="1" key="2">
    <citation type="submission" date="2019-11" db="EMBL/GenBank/DDBJ databases">
        <authorList>
            <person name="January G."/>
            <person name="Bunk B."/>
        </authorList>
    </citation>
    <scope>NUCLEOTIDE SEQUENCE</scope>
    <source>
        <strain evidence="1">3.6</strain>
    </source>
</reference>
<sequence>MGSLLQDAQHTRNSLDSGVFKLIFSSAFYSADRRDDFQFGQKREIKKATEWSVAF</sequence>
<dbReference type="Proteomes" id="UP000184774">
    <property type="component" value="Unassembled WGS sequence"/>
</dbReference>
<dbReference type="EMBL" id="FSSB01000028">
    <property type="protein sequence ID" value="SIO96252.1"/>
    <property type="molecule type" value="Genomic_DNA"/>
</dbReference>
<gene>
    <name evidence="2" type="ORF">VSP9026_04036</name>
    <name evidence="1" type="ORF">Vspart_03281</name>
</gene>
<keyword evidence="4" id="KW-1185">Reference proteome</keyword>
<reference evidence="2 3" key="1">
    <citation type="submission" date="2016-12" db="EMBL/GenBank/DDBJ databases">
        <authorList>
            <person name="Song W.-J."/>
            <person name="Kurnit D.M."/>
        </authorList>
    </citation>
    <scope>NUCLEOTIDE SEQUENCE [LARGE SCALE GENOMIC DNA]</scope>
    <source>
        <strain evidence="2 3">CECT 9026</strain>
    </source>
</reference>
<dbReference type="Proteomes" id="UP000515264">
    <property type="component" value="Chromosome 1"/>
</dbReference>
<evidence type="ECO:0000313" key="3">
    <source>
        <dbReference type="Proteomes" id="UP000184774"/>
    </source>
</evidence>
<protein>
    <submittedName>
        <fullName evidence="2">Uncharacterized protein</fullName>
    </submittedName>
</protein>
<reference evidence="1 4" key="3">
    <citation type="journal article" date="2020" name="J. Nat. Prod.">
        <title>Genomics-Metabolomics Profiling Disclosed Marine Vibrio spartinae 3.6 as a Producer of a New Branched Side Chain Prodigiosin.</title>
        <authorList>
            <person name="Vitale G.A."/>
            <person name="Sciarretta M."/>
            <person name="Palma Esposito F."/>
            <person name="January G.G."/>
            <person name="Giaccio M."/>
            <person name="Bunk B."/>
            <person name="Sproer C."/>
            <person name="Bajerski F."/>
            <person name="Power D."/>
            <person name="Festa C."/>
            <person name="Monti M.C."/>
            <person name="D'Auria M.V."/>
            <person name="de Pascale D."/>
        </authorList>
    </citation>
    <scope>NUCLEOTIDE SEQUENCE [LARGE SCALE GENOMIC DNA]</scope>
    <source>
        <strain evidence="1 4">3.6</strain>
    </source>
</reference>